<dbReference type="EMBL" id="JAMRDG010000001">
    <property type="protein sequence ID" value="KAJ3706867.1"/>
    <property type="molecule type" value="Genomic_DNA"/>
</dbReference>
<dbReference type="Pfam" id="PF14214">
    <property type="entry name" value="Helitron_like_N"/>
    <property type="match status" value="1"/>
</dbReference>
<dbReference type="InterPro" id="IPR010285">
    <property type="entry name" value="DNA_helicase_pif1-like_DEAD"/>
</dbReference>
<dbReference type="InterPro" id="IPR049163">
    <property type="entry name" value="Pif1-like_2B_dom"/>
</dbReference>
<proteinExistence type="inferred from homology"/>
<evidence type="ECO:0000256" key="2">
    <source>
        <dbReference type="SAM" id="MobiDB-lite"/>
    </source>
</evidence>
<evidence type="ECO:0000259" key="4">
    <source>
        <dbReference type="Pfam" id="PF14214"/>
    </source>
</evidence>
<comment type="cofactor">
    <cofactor evidence="1">
        <name>Mg(2+)</name>
        <dbReference type="ChEBI" id="CHEBI:18420"/>
    </cofactor>
</comment>
<dbReference type="Pfam" id="PF21530">
    <property type="entry name" value="Pif1_2B_dom"/>
    <property type="match status" value="1"/>
</dbReference>
<dbReference type="Pfam" id="PF05970">
    <property type="entry name" value="PIF1"/>
    <property type="match status" value="1"/>
</dbReference>
<feature type="domain" description="DNA helicase Pif1-like DEAD-box helicase" evidence="3">
    <location>
        <begin position="1103"/>
        <end position="1325"/>
    </location>
</feature>
<feature type="region of interest" description="Disordered" evidence="2">
    <location>
        <begin position="88"/>
        <end position="115"/>
    </location>
</feature>
<comment type="caution">
    <text evidence="6">The sequence shown here is derived from an EMBL/GenBank/DDBJ whole genome shotgun (WGS) entry which is preliminary data.</text>
</comment>
<dbReference type="InterPro" id="IPR027417">
    <property type="entry name" value="P-loop_NTPase"/>
</dbReference>
<organism evidence="6 7">
    <name type="scientific">Rhynchospora tenuis</name>
    <dbReference type="NCBI Taxonomy" id="198213"/>
    <lineage>
        <taxon>Eukaryota</taxon>
        <taxon>Viridiplantae</taxon>
        <taxon>Streptophyta</taxon>
        <taxon>Embryophyta</taxon>
        <taxon>Tracheophyta</taxon>
        <taxon>Spermatophyta</taxon>
        <taxon>Magnoliopsida</taxon>
        <taxon>Liliopsida</taxon>
        <taxon>Poales</taxon>
        <taxon>Cyperaceae</taxon>
        <taxon>Cyperoideae</taxon>
        <taxon>Rhynchosporeae</taxon>
        <taxon>Rhynchospora</taxon>
    </lineage>
</organism>
<gene>
    <name evidence="6" type="ORF">LUZ61_010572</name>
</gene>
<dbReference type="SUPFAM" id="SSF52540">
    <property type="entry name" value="P-loop containing nucleoside triphosphate hydrolases"/>
    <property type="match status" value="2"/>
</dbReference>
<dbReference type="GO" id="GO:0043139">
    <property type="term" value="F:5'-3' DNA helicase activity"/>
    <property type="evidence" value="ECO:0007669"/>
    <property type="project" value="UniProtKB-EC"/>
</dbReference>
<dbReference type="Gene3D" id="3.40.50.300">
    <property type="entry name" value="P-loop containing nucleotide triphosphate hydrolases"/>
    <property type="match status" value="1"/>
</dbReference>
<comment type="similarity">
    <text evidence="1">Belongs to the helicase family.</text>
</comment>
<evidence type="ECO:0000313" key="7">
    <source>
        <dbReference type="Proteomes" id="UP001210211"/>
    </source>
</evidence>
<dbReference type="Proteomes" id="UP001210211">
    <property type="component" value="Unassembled WGS sequence"/>
</dbReference>
<evidence type="ECO:0000313" key="6">
    <source>
        <dbReference type="EMBL" id="KAJ3706867.1"/>
    </source>
</evidence>
<evidence type="ECO:0000256" key="1">
    <source>
        <dbReference type="RuleBase" id="RU363044"/>
    </source>
</evidence>
<comment type="catalytic activity">
    <reaction evidence="1">
        <text>ATP + H2O = ADP + phosphate + H(+)</text>
        <dbReference type="Rhea" id="RHEA:13065"/>
        <dbReference type="ChEBI" id="CHEBI:15377"/>
        <dbReference type="ChEBI" id="CHEBI:15378"/>
        <dbReference type="ChEBI" id="CHEBI:30616"/>
        <dbReference type="ChEBI" id="CHEBI:43474"/>
        <dbReference type="ChEBI" id="CHEBI:456216"/>
        <dbReference type="EC" id="5.6.2.3"/>
    </reaction>
</comment>
<reference evidence="6 7" key="1">
    <citation type="journal article" date="2022" name="Cell">
        <title>Repeat-based holocentromeres influence genome architecture and karyotype evolution.</title>
        <authorList>
            <person name="Hofstatter P.G."/>
            <person name="Thangavel G."/>
            <person name="Lux T."/>
            <person name="Neumann P."/>
            <person name="Vondrak T."/>
            <person name="Novak P."/>
            <person name="Zhang M."/>
            <person name="Costa L."/>
            <person name="Castellani M."/>
            <person name="Scott A."/>
            <person name="Toegelov H."/>
            <person name="Fuchs J."/>
            <person name="Mata-Sucre Y."/>
            <person name="Dias Y."/>
            <person name="Vanzela A.L.L."/>
            <person name="Huettel B."/>
            <person name="Almeida C.C.S."/>
            <person name="Simkova H."/>
            <person name="Souza G."/>
            <person name="Pedrosa-Harand A."/>
            <person name="Macas J."/>
            <person name="Mayer K.F.X."/>
            <person name="Houben A."/>
            <person name="Marques A."/>
        </authorList>
    </citation>
    <scope>NUCLEOTIDE SEQUENCE [LARGE SCALE GENOMIC DNA]</scope>
    <source>
        <strain evidence="6">RhyTen1mFocal</strain>
    </source>
</reference>
<dbReference type="GO" id="GO:0005524">
    <property type="term" value="F:ATP binding"/>
    <property type="evidence" value="ECO:0007669"/>
    <property type="project" value="UniProtKB-KW"/>
</dbReference>
<keyword evidence="1" id="KW-0547">Nucleotide-binding</keyword>
<dbReference type="GO" id="GO:0000723">
    <property type="term" value="P:telomere maintenance"/>
    <property type="evidence" value="ECO:0007669"/>
    <property type="project" value="InterPro"/>
</dbReference>
<feature type="domain" description="Helitron helicase-like" evidence="4">
    <location>
        <begin position="417"/>
        <end position="578"/>
    </location>
</feature>
<keyword evidence="1" id="KW-0378">Hydrolase</keyword>
<name>A0AAD5ZZH5_9POAL</name>
<dbReference type="PANTHER" id="PTHR10492:SF57">
    <property type="entry name" value="ATP-DEPENDENT DNA HELICASE"/>
    <property type="match status" value="1"/>
</dbReference>
<evidence type="ECO:0000259" key="3">
    <source>
        <dbReference type="Pfam" id="PF05970"/>
    </source>
</evidence>
<keyword evidence="1" id="KW-0227">DNA damage</keyword>
<keyword evidence="1" id="KW-0234">DNA repair</keyword>
<accession>A0AAD5ZZH5</accession>
<dbReference type="PANTHER" id="PTHR10492">
    <property type="match status" value="1"/>
</dbReference>
<keyword evidence="1" id="KW-0233">DNA recombination</keyword>
<keyword evidence="1" id="KW-0067">ATP-binding</keyword>
<dbReference type="GO" id="GO:0006310">
    <property type="term" value="P:DNA recombination"/>
    <property type="evidence" value="ECO:0007669"/>
    <property type="project" value="UniProtKB-KW"/>
</dbReference>
<evidence type="ECO:0000259" key="5">
    <source>
        <dbReference type="Pfam" id="PF21530"/>
    </source>
</evidence>
<dbReference type="GO" id="GO:0016787">
    <property type="term" value="F:hydrolase activity"/>
    <property type="evidence" value="ECO:0007669"/>
    <property type="project" value="UniProtKB-KW"/>
</dbReference>
<feature type="compositionally biased region" description="Polar residues" evidence="2">
    <location>
        <begin position="89"/>
        <end position="107"/>
    </location>
</feature>
<dbReference type="InterPro" id="IPR025476">
    <property type="entry name" value="Helitron_helicase-like"/>
</dbReference>
<dbReference type="EC" id="5.6.2.3" evidence="1"/>
<keyword evidence="1" id="KW-0347">Helicase</keyword>
<sequence>MVSRLSRPFLTPVSTPYHFWQCRAAVREYGRHSSLFVNCSSPFRCCAVTASLAGLGRQNVLPRAWSVSIGCLVSVFCSPGHASPYYNVPTHSSSQPNNSDANSGRLDQTSTTSTPQTAPAIPVIYLDFGDPDEVCTECYARFWFEERCRETSRVGQPKYTLCCRGGRVKLDQLAPIPQTLYDLLDPNNCPDSKHFADHIRMYNSMFAFTSMGVQVDESVNRGPGPYVFKVSGQLCHLLGSLLPDDETPPRFAQLYMYDTENEISNRMAPFFSTDQSSAPRPHIVEALKEMLDEHNPYAQAYRSARDRVLNDTTDTLRLCIRADRSRTDSRYSAPTASEVAGLIVNDLDDHHFVRDIIVQRRSGVFQRVSSIHPSYMSFQYPLIFTRGEDGFRPHIEYNPEAESTSRMHRQHVTMAEYYCYRLHIRMQGSPIISKSGRLLQQLAIDMFACVDQARLWYIHENQAALRSDTYTNVRNVVINSDMFGRTVGKRIILPASHVGSPRYMYQNYQDAIAICRHLGSPHLFITFTCNPAWPEITRNLLPGQRANDRPDLVSRVFKMKLAEMIRDFKENEFFGPVSGCKFHNLNSLPFILCVKIYPFTYNLLYNSAFALTFVYKKWAVIYSVEFQKRGLPHVHIIIWLRDRSALSGPAGIDRFISAELPNPIFDPEGYSVVSQFMVHGPCGTARPNSPCMQDGKCTKRFPKPYRESTIVSDDGFVLYKRRDTHITVTKNGVCLDNRHVVPYNLNLLLKYNAHINVERCHRTDMIKYLFKYICKGRDRAMVSLFRSDSGAQQGANSNTGEVVVDEVLDYLDCRYLTAPESVWRLFQYNIHYSHPTVERLPIHLPSENNILFRDSQPLSEVVNNPASKQTKLTAWFDLNRRDPLARQLTYPEVTKNYTWHQDERARRLREQGYRLARVHFIPPTAGDLYYQRMLLNSVRGAASFEDLRTVNGVLYNTYKEACNALGLLHDNSEWLYTMQEAAASASSDQLRSIFIDILLYSDVADAKELWTSCWSFMGDDIIREMRSAHGNFQLTIDPDVLKDYILHKLSDILFIRGYSLQYVDLPVPLHNRPTGFTNRLLSEQYSYNTADLRMQIPHLMSGLNIEQKTIFDVVLDSVHTKKSQLFFVYGHGGTGKTYLWRTITAVLRYEGKIVLTVASSGLSSLLLDGGVTAYSRFKIPLKLREGSTCDIKKKTNLAELLKETSLIIWDEAPMSNRICFEALDRSMRDILGDYNNSNRDKPFGGVTVVLGGDFRQTLPVVPHGSRYETLAASITNSYLWSSCQLLKLTINMRLLTYNGRPSDKEAITRFASWLLSIGDGTAPTSQLYNTTETDWVQIPDNFLVHHNGDKHLAIIKAVYPDLQNSYQNDDYLRARAIITPKNDAVNALNEAMMDLIPGQQFDYFSSDGMQGAEKVAQDIQTMYPTDILNTMTAGSLPCHKLTLKIGMPVMLLRNMDQSKGMCNGTRLIVTELGVRIIHARVITGSGIGKIVRIPLFAFNFRL</sequence>
<keyword evidence="7" id="KW-1185">Reference proteome</keyword>
<protein>
    <recommendedName>
        <fullName evidence="1">ATP-dependent DNA helicase</fullName>
        <ecNumber evidence="1">5.6.2.3</ecNumber>
    </recommendedName>
</protein>
<feature type="domain" description="DNA helicase Pif1-like 2B" evidence="5">
    <location>
        <begin position="1427"/>
        <end position="1472"/>
    </location>
</feature>
<dbReference type="GO" id="GO:0006281">
    <property type="term" value="P:DNA repair"/>
    <property type="evidence" value="ECO:0007669"/>
    <property type="project" value="UniProtKB-KW"/>
</dbReference>